<protein>
    <recommendedName>
        <fullName evidence="3">Phosphohydrolase</fullName>
    </recommendedName>
</protein>
<sequence length="178" mass="19970">MIATRVELLDDLLQEHETALGLDLQAYRNHAYRVLNFCNALSPAQPDRTPKLAIAVAFHDLGIWTARTFDYLPPSEALAAAYLDSKGLNAWRGEVLGMIGQHHKITRCEPGTPALVETFRRADWVDVTHGVISHGLPRAFLGEVFAAFPDAGFHKRLLQLSWRRLLSHPLSPLPMMRL</sequence>
<evidence type="ECO:0008006" key="3">
    <source>
        <dbReference type="Google" id="ProtNLM"/>
    </source>
</evidence>
<reference evidence="1 2" key="1">
    <citation type="submission" date="2019-12" db="EMBL/GenBank/DDBJ databases">
        <title>Novel species isolated from a subtropical stream in China.</title>
        <authorList>
            <person name="Lu H."/>
        </authorList>
    </citation>
    <scope>NUCLEOTIDE SEQUENCE [LARGE SCALE GENOMIC DNA]</scope>
    <source>
        <strain evidence="1 2">FT127W</strain>
    </source>
</reference>
<keyword evidence="2" id="KW-1185">Reference proteome</keyword>
<gene>
    <name evidence="1" type="ORF">GTP77_16130</name>
</gene>
<dbReference type="AlphaFoldDB" id="A0A7X4KM40"/>
<accession>A0A7X4KM40</accession>
<dbReference type="EMBL" id="WWCU01000017">
    <property type="protein sequence ID" value="MYN08859.1"/>
    <property type="molecule type" value="Genomic_DNA"/>
</dbReference>
<comment type="caution">
    <text evidence="1">The sequence shown here is derived from an EMBL/GenBank/DDBJ whole genome shotgun (WGS) entry which is preliminary data.</text>
</comment>
<dbReference type="RefSeq" id="WP_161073165.1">
    <property type="nucleotide sequence ID" value="NZ_CP086370.1"/>
</dbReference>
<evidence type="ECO:0000313" key="2">
    <source>
        <dbReference type="Proteomes" id="UP000450676"/>
    </source>
</evidence>
<name>A0A7X4KM40_9BURK</name>
<proteinExistence type="predicted"/>
<dbReference type="SUPFAM" id="SSF109604">
    <property type="entry name" value="HD-domain/PDEase-like"/>
    <property type="match status" value="1"/>
</dbReference>
<dbReference type="Proteomes" id="UP000450676">
    <property type="component" value="Unassembled WGS sequence"/>
</dbReference>
<organism evidence="1 2">
    <name type="scientific">Pseudoduganella aquatica</name>
    <dbReference type="NCBI Taxonomy" id="2660641"/>
    <lineage>
        <taxon>Bacteria</taxon>
        <taxon>Pseudomonadati</taxon>
        <taxon>Pseudomonadota</taxon>
        <taxon>Betaproteobacteria</taxon>
        <taxon>Burkholderiales</taxon>
        <taxon>Oxalobacteraceae</taxon>
        <taxon>Telluria group</taxon>
        <taxon>Pseudoduganella</taxon>
    </lineage>
</organism>
<evidence type="ECO:0000313" key="1">
    <source>
        <dbReference type="EMBL" id="MYN08859.1"/>
    </source>
</evidence>